<dbReference type="FunFam" id="1.10.225.10:FF:000004">
    <property type="entry name" value="prosaposin isoform X2"/>
    <property type="match status" value="1"/>
</dbReference>
<dbReference type="GO" id="GO:0005615">
    <property type="term" value="C:extracellular space"/>
    <property type="evidence" value="ECO:0007669"/>
    <property type="project" value="Ensembl"/>
</dbReference>
<keyword evidence="5" id="KW-0677">Repeat</keyword>
<dbReference type="eggNOG" id="KOG1340">
    <property type="taxonomic scope" value="Eukaryota"/>
</dbReference>
<feature type="domain" description="Saposin B-type" evidence="18">
    <location>
        <begin position="407"/>
        <end position="489"/>
    </location>
</feature>
<feature type="disulfide bond" evidence="17">
    <location>
        <begin position="229"/>
        <end position="240"/>
    </location>
</feature>
<dbReference type="InterPro" id="IPR003119">
    <property type="entry name" value="SAP_A"/>
</dbReference>
<dbReference type="GO" id="GO:0007041">
    <property type="term" value="P:lysosomal transport"/>
    <property type="evidence" value="ECO:0007669"/>
    <property type="project" value="Ensembl"/>
</dbReference>
<dbReference type="GO" id="GO:1905576">
    <property type="term" value="F:ganglioside GT1b binding"/>
    <property type="evidence" value="ECO:0007669"/>
    <property type="project" value="Ensembl"/>
</dbReference>
<feature type="disulfide bond" evidence="17">
    <location>
        <begin position="317"/>
        <end position="390"/>
    </location>
</feature>
<dbReference type="STRING" id="9785.ENSLAFP00000022517"/>
<evidence type="ECO:0000256" key="5">
    <source>
        <dbReference type="ARBA" id="ARBA00022737"/>
    </source>
</evidence>
<dbReference type="OMA" id="DICVHAG"/>
<feature type="disulfide bond" evidence="17">
    <location>
        <begin position="411"/>
        <end position="485"/>
    </location>
</feature>
<evidence type="ECO:0000256" key="7">
    <source>
        <dbReference type="ARBA" id="ARBA00023098"/>
    </source>
</evidence>
<dbReference type="PANTHER" id="PTHR11480:SF36">
    <property type="entry name" value="PROSAPOSIN"/>
    <property type="match status" value="1"/>
</dbReference>
<dbReference type="GO" id="GO:1905572">
    <property type="term" value="P:ganglioside GM1 transport to membrane"/>
    <property type="evidence" value="ECO:0007669"/>
    <property type="project" value="Ensembl"/>
</dbReference>
<dbReference type="InterPro" id="IPR007856">
    <property type="entry name" value="SapB_1"/>
</dbReference>
<feature type="domain" description="Saposin A-type" evidence="19">
    <location>
        <begin position="491"/>
        <end position="527"/>
    </location>
</feature>
<dbReference type="GO" id="GO:0019216">
    <property type="term" value="P:regulation of lipid metabolic process"/>
    <property type="evidence" value="ECO:0007669"/>
    <property type="project" value="UniProtKB-UniRule"/>
</dbReference>
<dbReference type="GO" id="GO:0042803">
    <property type="term" value="F:protein homodimerization activity"/>
    <property type="evidence" value="ECO:0007669"/>
    <property type="project" value="Ensembl"/>
</dbReference>
<evidence type="ECO:0000256" key="2">
    <source>
        <dbReference type="ARBA" id="ARBA00004613"/>
    </source>
</evidence>
<reference evidence="20 21" key="1">
    <citation type="submission" date="2009-06" db="EMBL/GenBank/DDBJ databases">
        <title>The Genome Sequence of Loxodonta africana (African elephant).</title>
        <authorList>
            <person name="Di Palma F."/>
            <person name="Heiman D."/>
            <person name="Young S."/>
            <person name="Johnson J."/>
            <person name="Lander E.S."/>
            <person name="Lindblad-Toh K."/>
        </authorList>
    </citation>
    <scope>NUCLEOTIDE SEQUENCE [LARGE SCALE GENOMIC DNA]</scope>
    <source>
        <strain evidence="20 21">Isolate ISIS603380</strain>
    </source>
</reference>
<comment type="function">
    <text evidence="12">Saposin-D is a specific sphingomyelin phosphodiesterase activator (EC 3.1.4.12).</text>
</comment>
<dbReference type="GeneTree" id="ENSGT00940000156695"/>
<dbReference type="GO" id="GO:0006665">
    <property type="term" value="P:sphingolipid metabolic process"/>
    <property type="evidence" value="ECO:0007669"/>
    <property type="project" value="UniProtKB-UniRule"/>
</dbReference>
<keyword evidence="4 16" id="KW-0732">Signal</keyword>
<dbReference type="Gene3D" id="1.10.225.10">
    <property type="entry name" value="Saposin-like"/>
    <property type="match status" value="4"/>
</dbReference>
<dbReference type="InterPro" id="IPR008373">
    <property type="entry name" value="Saposin"/>
</dbReference>
<evidence type="ECO:0000313" key="20">
    <source>
        <dbReference type="Ensembl" id="ENSLAFP00000022517.1"/>
    </source>
</evidence>
<keyword evidence="10" id="KW-0458">Lysosome</keyword>
<evidence type="ECO:0000259" key="18">
    <source>
        <dbReference type="PROSITE" id="PS50015"/>
    </source>
</evidence>
<dbReference type="PROSITE" id="PS51110">
    <property type="entry name" value="SAP_A"/>
    <property type="match status" value="2"/>
</dbReference>
<dbReference type="GO" id="GO:1905575">
    <property type="term" value="F:ganglioside GM3 binding"/>
    <property type="evidence" value="ECO:0007669"/>
    <property type="project" value="Ensembl"/>
</dbReference>
<dbReference type="Proteomes" id="UP000007646">
    <property type="component" value="Unassembled WGS sequence"/>
</dbReference>
<comment type="function">
    <text evidence="11">Saposin-A and saposin-C stimulate the hydrolysis of glucosylceramide by beta-glucosylceramidase (EC 3.2.1.45) and galactosylceramide by beta-galactosylceramidase (EC 3.2.1.46). Saposin-C apparently acts by combining with the enzyme and acidic lipid to form an activated complex, rather than by solubilizing the substrate.</text>
</comment>
<evidence type="ECO:0000256" key="11">
    <source>
        <dbReference type="ARBA" id="ARBA00037150"/>
    </source>
</evidence>
<evidence type="ECO:0000256" key="17">
    <source>
        <dbReference type="PIRSR" id="PIRSR002431-1"/>
    </source>
</evidence>
<dbReference type="SUPFAM" id="SSF47862">
    <property type="entry name" value="Saposin"/>
    <property type="match status" value="4"/>
</dbReference>
<accession>G3U3V9</accession>
<dbReference type="FunFam" id="1.10.225.10:FF:000005">
    <property type="entry name" value="prosaposin isoform X2"/>
    <property type="match status" value="1"/>
</dbReference>
<dbReference type="PIRSF" id="PIRSF002431">
    <property type="entry name" value="Saposin"/>
    <property type="match status" value="1"/>
</dbReference>
<dbReference type="GO" id="GO:0007193">
    <property type="term" value="P:adenylate cyclase-inhibiting G protein-coupled receptor signaling pathway"/>
    <property type="evidence" value="ECO:0007669"/>
    <property type="project" value="UniProtKB-UniRule"/>
</dbReference>
<feature type="domain" description="Saposin B-type" evidence="18">
    <location>
        <begin position="313"/>
        <end position="394"/>
    </location>
</feature>
<dbReference type="GO" id="GO:0016020">
    <property type="term" value="C:membrane"/>
    <property type="evidence" value="ECO:0007669"/>
    <property type="project" value="GOC"/>
</dbReference>
<keyword evidence="3" id="KW-0964">Secreted</keyword>
<evidence type="ECO:0000256" key="16">
    <source>
        <dbReference type="PIRNR" id="PIRNR002431"/>
    </source>
</evidence>
<feature type="domain" description="Saposin B-type" evidence="18">
    <location>
        <begin position="193"/>
        <end position="277"/>
    </location>
</feature>
<dbReference type="Pfam" id="PF05184">
    <property type="entry name" value="SapB_1"/>
    <property type="match status" value="3"/>
</dbReference>
<evidence type="ECO:0000256" key="12">
    <source>
        <dbReference type="ARBA" id="ARBA00037231"/>
    </source>
</evidence>
<dbReference type="InterPro" id="IPR051428">
    <property type="entry name" value="Sphingo_Act-Surfact_Prot"/>
</dbReference>
<evidence type="ECO:0000256" key="3">
    <source>
        <dbReference type="ARBA" id="ARBA00022525"/>
    </source>
</evidence>
<dbReference type="GO" id="GO:1905574">
    <property type="term" value="F:ganglioside GM2 binding"/>
    <property type="evidence" value="ECO:0007669"/>
    <property type="project" value="Ensembl"/>
</dbReference>
<feature type="disulfide bond" evidence="17">
    <location>
        <begin position="414"/>
        <end position="479"/>
    </location>
</feature>
<feature type="disulfide bond" evidence="17">
    <location>
        <begin position="200"/>
        <end position="267"/>
    </location>
</feature>
<proteinExistence type="predicted"/>
<keyword evidence="7" id="KW-0443">Lipid metabolism</keyword>
<comment type="function">
    <text evidence="16">Prosaposin: Behaves as a myelinotrophic and neurotrophic factor, these effects are mediated by its G-protein-coupled receptors, GPR37 and GPR37L1, undergoing ligand-mediated internalization followed by ERK phosphorylation signaling.</text>
</comment>
<comment type="subcellular location">
    <subcellularLocation>
        <location evidence="1">Lysosome</location>
    </subcellularLocation>
    <subcellularLocation>
        <location evidence="2">Secreted</location>
    </subcellularLocation>
</comment>
<dbReference type="PRINTS" id="PR01797">
    <property type="entry name" value="SAPOSIN"/>
</dbReference>
<evidence type="ECO:0000256" key="6">
    <source>
        <dbReference type="ARBA" id="ARBA00022919"/>
    </source>
</evidence>
<evidence type="ECO:0000256" key="13">
    <source>
        <dbReference type="ARBA" id="ARBA00037606"/>
    </source>
</evidence>
<dbReference type="GO" id="GO:0097110">
    <property type="term" value="F:scaffold protein binding"/>
    <property type="evidence" value="ECO:0007669"/>
    <property type="project" value="Ensembl"/>
</dbReference>
<evidence type="ECO:0000256" key="8">
    <source>
        <dbReference type="ARBA" id="ARBA00023157"/>
    </source>
</evidence>
<dbReference type="Pfam" id="PF03489">
    <property type="entry name" value="SapB_2"/>
    <property type="match status" value="4"/>
</dbReference>
<keyword evidence="8 17" id="KW-1015">Disulfide bond</keyword>
<feature type="domain" description="Saposin A-type" evidence="19">
    <location>
        <begin position="17"/>
        <end position="57"/>
    </location>
</feature>
<dbReference type="FunFam" id="1.10.225.10:FF:000006">
    <property type="entry name" value="prosaposin isoform X2"/>
    <property type="match status" value="1"/>
</dbReference>
<feature type="disulfide bond" evidence="17">
    <location>
        <begin position="442"/>
        <end position="454"/>
    </location>
</feature>
<evidence type="ECO:0000256" key="15">
    <source>
        <dbReference type="ARBA" id="ARBA00063286"/>
    </source>
</evidence>
<feature type="chain" id="PRO_5003456245" description="Prosaposin" evidence="16">
    <location>
        <begin position="21"/>
        <end position="527"/>
    </location>
</feature>
<dbReference type="SMART" id="SM00162">
    <property type="entry name" value="SAPA"/>
    <property type="match status" value="2"/>
</dbReference>
<dbReference type="InterPro" id="IPR008138">
    <property type="entry name" value="SapB_2"/>
</dbReference>
<organism evidence="20 21">
    <name type="scientific">Loxodonta africana</name>
    <name type="common">African elephant</name>
    <dbReference type="NCBI Taxonomy" id="9785"/>
    <lineage>
        <taxon>Eukaryota</taxon>
        <taxon>Metazoa</taxon>
        <taxon>Chordata</taxon>
        <taxon>Craniata</taxon>
        <taxon>Vertebrata</taxon>
        <taxon>Euteleostomi</taxon>
        <taxon>Mammalia</taxon>
        <taxon>Eutheria</taxon>
        <taxon>Afrotheria</taxon>
        <taxon>Proboscidea</taxon>
        <taxon>Elephantidae</taxon>
        <taxon>Loxodonta</taxon>
    </lineage>
</organism>
<dbReference type="InParanoid" id="G3U3V9"/>
<evidence type="ECO:0000259" key="19">
    <source>
        <dbReference type="PROSITE" id="PS51110"/>
    </source>
</evidence>
<evidence type="ECO:0000256" key="14">
    <source>
        <dbReference type="ARBA" id="ARBA00040265"/>
    </source>
</evidence>
<comment type="subunit">
    <text evidence="15">Saposin-B is a homodimer. Prosaposin exists as a roughly half-half mixture of monomers and disulfide-linked dimers. Monomeric prosaposin interacts (via C-terminus) with sortilin/SORT1, the interaction is required for targeting to lysosomes. Interacts with GRN; facilitates lysosomal delivery of progranulin from the extracellular space and the biosynthetic pathway.</text>
</comment>
<keyword evidence="21" id="KW-1185">Reference proteome</keyword>
<feature type="domain" description="Saposin B-type" evidence="18">
    <location>
        <begin position="58"/>
        <end position="141"/>
    </location>
</feature>
<comment type="function">
    <text evidence="13">Saposin-B stimulates the hydrolysis of galacto-cerebroside sulfate by arylsulfatase A (EC 3.1.6.8), GM1 gangliosides by beta-galactosidase (EC 3.2.1.23) and globotriaosylceramide by alpha-galactosidase A (EC 3.2.1.22). Saposin-B forms a solubilizing complex with the substrates of the sphingolipid hydrolases.</text>
</comment>
<dbReference type="InterPro" id="IPR011001">
    <property type="entry name" value="Saposin-like"/>
</dbReference>
<dbReference type="AlphaFoldDB" id="G3U3V9"/>
<dbReference type="GO" id="GO:0005764">
    <property type="term" value="C:lysosome"/>
    <property type="evidence" value="ECO:0007669"/>
    <property type="project" value="UniProtKB-SubCell"/>
</dbReference>
<name>G3U3V9_LOXAF</name>
<evidence type="ECO:0000313" key="21">
    <source>
        <dbReference type="Proteomes" id="UP000007646"/>
    </source>
</evidence>
<reference evidence="20" key="3">
    <citation type="submission" date="2025-09" db="UniProtKB">
        <authorList>
            <consortium name="Ensembl"/>
        </authorList>
    </citation>
    <scope>IDENTIFICATION</scope>
    <source>
        <strain evidence="20">Isolate ISIS603380</strain>
    </source>
</reference>
<feature type="signal peptide" evidence="16">
    <location>
        <begin position="1"/>
        <end position="20"/>
    </location>
</feature>
<dbReference type="InterPro" id="IPR008139">
    <property type="entry name" value="SaposinB_dom"/>
</dbReference>
<evidence type="ECO:0000256" key="4">
    <source>
        <dbReference type="ARBA" id="ARBA00022729"/>
    </source>
</evidence>
<dbReference type="Ensembl" id="ENSLAFT00000035512.1">
    <property type="protein sequence ID" value="ENSLAFP00000022517.1"/>
    <property type="gene ID" value="ENSLAFG00000015200.3"/>
</dbReference>
<sequence>GVGHLLTLVFLLALGSPVLGLKECTKGSAVWCQDVKTASDCGALKHCLQTVWNKPAVKSLPCDICKDVIVAAGSMLKDNGTEEEILENLEKTCDWLPNPNLTASCKQMVDAYLPVILDMIKGEASRPEEVCSALKLCRSLQKRLAELNRQKQLQSNKIPELDTSEVVAPFMANIPLLLYPQEGPHSKPQPKANGDVCQDCIKMVTDVQIAIRTNSTFVEALVEHVKEECDRLGPSLADVCKNYINQYSEIAVQMVMHMQDQQPKEICGLAGFCDEVKGMPMQTLIPAKVAAENVIPALELVEPIKKDLAPAKASVYCEVCEYVVKEVAKLIDNNKTEEEIIRALEKVCSKLPTSVSEECQEVVDTYGSSILSILLQEVSPELVCSMLHLCSTQGLPALTAHVTQQKNGGFCEVCKKLVSYLDHNLEKNSTKQEILAALEKGCSFLPDPYKKQQCDEFVTQYEPVLIEILVEVMDPSFVCLEVGACPSVRKPLLGTEKCVWGPSYWCQNMETAAQCNAVEHCKRHVWN</sequence>
<dbReference type="InterPro" id="IPR021165">
    <property type="entry name" value="Saposin_chordata"/>
</dbReference>
<dbReference type="GO" id="GO:1905577">
    <property type="term" value="F:ganglioside GP1c binding"/>
    <property type="evidence" value="ECO:0007669"/>
    <property type="project" value="Ensembl"/>
</dbReference>
<dbReference type="PANTHER" id="PTHR11480">
    <property type="entry name" value="SAPOSIN-RELATED"/>
    <property type="match status" value="1"/>
</dbReference>
<dbReference type="GO" id="GO:0005543">
    <property type="term" value="F:phospholipid binding"/>
    <property type="evidence" value="ECO:0007669"/>
    <property type="project" value="Ensembl"/>
</dbReference>
<dbReference type="FunFam" id="1.10.225.10:FF:000002">
    <property type="entry name" value="prosaposin isoform X2"/>
    <property type="match status" value="1"/>
</dbReference>
<dbReference type="GO" id="GO:0005770">
    <property type="term" value="C:late endosome"/>
    <property type="evidence" value="ECO:0007669"/>
    <property type="project" value="Ensembl"/>
</dbReference>
<keyword evidence="6" id="KW-0746">Sphingolipid metabolism</keyword>
<gene>
    <name evidence="20" type="primary">PSAP</name>
</gene>
<comment type="function">
    <text evidence="16">Saposins are specific low-molecular mass non-enzymic proteins, they participate in the lysosomal degradation of sphingolipids, which takes place by the sequential action of specific hydrolases.</text>
</comment>
<feature type="disulfide bond" evidence="17">
    <location>
        <begin position="197"/>
        <end position="273"/>
    </location>
</feature>
<evidence type="ECO:0000256" key="1">
    <source>
        <dbReference type="ARBA" id="ARBA00004371"/>
    </source>
</evidence>
<keyword evidence="9" id="KW-0325">Glycoprotein</keyword>
<dbReference type="PROSITE" id="PS50015">
    <property type="entry name" value="SAP_B"/>
    <property type="match status" value="4"/>
</dbReference>
<feature type="disulfide bond" evidence="17">
    <location>
        <begin position="65"/>
        <end position="131"/>
    </location>
</feature>
<feature type="disulfide bond" evidence="17">
    <location>
        <begin position="62"/>
        <end position="137"/>
    </location>
</feature>
<dbReference type="GO" id="GO:1905573">
    <property type="term" value="F:ganglioside GM1 binding"/>
    <property type="evidence" value="ECO:0007669"/>
    <property type="project" value="Ensembl"/>
</dbReference>
<evidence type="ECO:0000256" key="9">
    <source>
        <dbReference type="ARBA" id="ARBA00023180"/>
    </source>
</evidence>
<dbReference type="FunCoup" id="G3U3V9">
    <property type="interactions" value="140"/>
</dbReference>
<dbReference type="SMART" id="SM00741">
    <property type="entry name" value="SapB"/>
    <property type="match status" value="4"/>
</dbReference>
<reference evidence="20" key="2">
    <citation type="submission" date="2025-08" db="UniProtKB">
        <authorList>
            <consortium name="Ensembl"/>
        </authorList>
    </citation>
    <scope>IDENTIFICATION</scope>
    <source>
        <strain evidence="20">Isolate ISIS603380</strain>
    </source>
</reference>
<feature type="disulfide bond" evidence="17">
    <location>
        <begin position="320"/>
        <end position="384"/>
    </location>
</feature>
<feature type="disulfide bond" evidence="17">
    <location>
        <begin position="348"/>
        <end position="359"/>
    </location>
</feature>
<dbReference type="Pfam" id="PF02199">
    <property type="entry name" value="SapA"/>
    <property type="match status" value="2"/>
</dbReference>
<protein>
    <recommendedName>
        <fullName evidence="14 16">Prosaposin</fullName>
    </recommendedName>
</protein>
<feature type="disulfide bond" evidence="17">
    <location>
        <begin position="93"/>
        <end position="105"/>
    </location>
</feature>
<evidence type="ECO:0000256" key="10">
    <source>
        <dbReference type="ARBA" id="ARBA00023228"/>
    </source>
</evidence>
<dbReference type="GO" id="GO:0002020">
    <property type="term" value="F:protease binding"/>
    <property type="evidence" value="ECO:0007669"/>
    <property type="project" value="Ensembl"/>
</dbReference>